<proteinExistence type="predicted"/>
<organism evidence="1 2">
    <name type="scientific">Desulfobacca acetoxidans (strain ATCC 700848 / DSM 11109 / ASRB2)</name>
    <dbReference type="NCBI Taxonomy" id="880072"/>
    <lineage>
        <taxon>Bacteria</taxon>
        <taxon>Pseudomonadati</taxon>
        <taxon>Thermodesulfobacteriota</taxon>
        <taxon>Desulfobaccia</taxon>
        <taxon>Desulfobaccales</taxon>
        <taxon>Desulfobaccaceae</taxon>
        <taxon>Desulfobacca</taxon>
    </lineage>
</organism>
<dbReference type="Proteomes" id="UP000000483">
    <property type="component" value="Chromosome"/>
</dbReference>
<reference evidence="2" key="2">
    <citation type="submission" date="2011-03" db="EMBL/GenBank/DDBJ databases">
        <title>The complete genome of Desulfobacca acetoxidans DSM 11109.</title>
        <authorList>
            <consortium name="US DOE Joint Genome Institute (JGI-PGF)"/>
            <person name="Lucas S."/>
            <person name="Copeland A."/>
            <person name="Lapidus A."/>
            <person name="Bruce D."/>
            <person name="Goodwin L."/>
            <person name="Pitluck S."/>
            <person name="Peters L."/>
            <person name="Kyrpides N."/>
            <person name="Mavromatis K."/>
            <person name="Ivanova N."/>
            <person name="Ovchinnikova G."/>
            <person name="Teshima H."/>
            <person name="Detter J.C."/>
            <person name="Han C."/>
            <person name="Land M."/>
            <person name="Hauser L."/>
            <person name="Markowitz V."/>
            <person name="Cheng J.-F."/>
            <person name="Hugenholtz P."/>
            <person name="Woyke T."/>
            <person name="Wu D."/>
            <person name="Spring S."/>
            <person name="Schueler E."/>
            <person name="Brambilla E."/>
            <person name="Klenk H.-P."/>
            <person name="Eisen J.A."/>
        </authorList>
    </citation>
    <scope>NUCLEOTIDE SEQUENCE [LARGE SCALE GENOMIC DNA]</scope>
    <source>
        <strain evidence="2">ATCC 700848 / DSM 11109 / ASRB2</strain>
    </source>
</reference>
<dbReference type="EMBL" id="CP002629">
    <property type="protein sequence ID" value="AEB10603.1"/>
    <property type="molecule type" value="Genomic_DNA"/>
</dbReference>
<dbReference type="RefSeq" id="WP_013707712.1">
    <property type="nucleotide sequence ID" value="NC_015388.1"/>
</dbReference>
<reference evidence="1 2" key="1">
    <citation type="journal article" date="2011" name="Stand. Genomic Sci.">
        <title>Complete genome sequence of the acetate-degrading sulfate reducer Desulfobacca acetoxidans type strain (ASRB2).</title>
        <authorList>
            <person name="Goker M."/>
            <person name="Teshima H."/>
            <person name="Lapidus A."/>
            <person name="Nolan M."/>
            <person name="Lucas S."/>
            <person name="Hammon N."/>
            <person name="Deshpande S."/>
            <person name="Cheng J.F."/>
            <person name="Tapia R."/>
            <person name="Han C."/>
            <person name="Goodwin L."/>
            <person name="Pitluck S."/>
            <person name="Huntemann M."/>
            <person name="Liolios K."/>
            <person name="Ivanova N."/>
            <person name="Pagani I."/>
            <person name="Mavromatis K."/>
            <person name="Ovchinikova G."/>
            <person name="Pati A."/>
            <person name="Chen A."/>
            <person name="Palaniappan K."/>
            <person name="Land M."/>
            <person name="Hauser L."/>
            <person name="Brambilla E.M."/>
            <person name="Rohde M."/>
            <person name="Spring S."/>
            <person name="Detter J.C."/>
            <person name="Woyke T."/>
            <person name="Bristow J."/>
            <person name="Eisen J.A."/>
            <person name="Markowitz V."/>
            <person name="Hugenholtz P."/>
            <person name="Kyrpides N.C."/>
            <person name="Klenk H.P."/>
        </authorList>
    </citation>
    <scope>NUCLEOTIDE SEQUENCE [LARGE SCALE GENOMIC DNA]</scope>
    <source>
        <strain evidence="2">ATCC 700848 / DSM 11109 / ASRB2</strain>
    </source>
</reference>
<name>F2NE35_DESAR</name>
<dbReference type="AlphaFoldDB" id="F2NE35"/>
<dbReference type="HOGENOM" id="CLU_1493907_0_0_7"/>
<evidence type="ECO:0000313" key="1">
    <source>
        <dbReference type="EMBL" id="AEB10603.1"/>
    </source>
</evidence>
<sequence length="180" mass="20640">MIAETLVEELLTQTHDTVAEQACVFFKQHNGLADLKASQMNILKGEWEKWSDWPSLKENLEQFLNHQKKRDERQGVTGWGKIAADLPKTVKNLVKKLQDDVLAMVNKLAENVRVIAGDVADDVRNYFDEPEGDLYQQRVAMAKYCLARNFLACLYRLYRSRDVLEVTLTQGQLYSQGDCS</sequence>
<keyword evidence="2" id="KW-1185">Reference proteome</keyword>
<protein>
    <submittedName>
        <fullName evidence="1">Uncharacterized protein</fullName>
    </submittedName>
</protein>
<dbReference type="STRING" id="880072.Desac_2796"/>
<dbReference type="KEGG" id="dao:Desac_2796"/>
<accession>F2NE35</accession>
<evidence type="ECO:0000313" key="2">
    <source>
        <dbReference type="Proteomes" id="UP000000483"/>
    </source>
</evidence>
<gene>
    <name evidence="1" type="ordered locus">Desac_2796</name>
</gene>